<gene>
    <name evidence="1" type="ORF">SAMN05216388_102517</name>
</gene>
<sequence>MSHSSSDPDSTSRTDSLQLMLVHSVFPDVDQLDDDTVAKLLDGRDQLGSETGYLMCFTDLKHSRLHPHSISDMADEKYPVPRPALESLPPHIEAELEQGGESMFFARYDRDSHEFYDVALPTDQSDYIEKAAELMTRLDCSLPEALDYIVLESGEYSPKTWSSIRDVRERQVKANADAVRDNLHDRPSE</sequence>
<keyword evidence="2" id="KW-1185">Reference proteome</keyword>
<evidence type="ECO:0000313" key="2">
    <source>
        <dbReference type="Proteomes" id="UP000198775"/>
    </source>
</evidence>
<dbReference type="EMBL" id="FOCX01000025">
    <property type="protein sequence ID" value="SEO97037.1"/>
    <property type="molecule type" value="Genomic_DNA"/>
</dbReference>
<evidence type="ECO:0000313" key="1">
    <source>
        <dbReference type="EMBL" id="SEO97037.1"/>
    </source>
</evidence>
<proteinExistence type="predicted"/>
<dbReference type="AlphaFoldDB" id="A0A1H8U1P7"/>
<organism evidence="1 2">
    <name type="scientific">Halorientalis persicus</name>
    <dbReference type="NCBI Taxonomy" id="1367881"/>
    <lineage>
        <taxon>Archaea</taxon>
        <taxon>Methanobacteriati</taxon>
        <taxon>Methanobacteriota</taxon>
        <taxon>Stenosarchaea group</taxon>
        <taxon>Halobacteria</taxon>
        <taxon>Halobacteriales</taxon>
        <taxon>Haloarculaceae</taxon>
        <taxon>Halorientalis</taxon>
    </lineage>
</organism>
<protein>
    <submittedName>
        <fullName evidence="1">Uncharacterized protein</fullName>
    </submittedName>
</protein>
<name>A0A1H8U1P7_9EURY</name>
<reference evidence="2" key="1">
    <citation type="submission" date="2016-10" db="EMBL/GenBank/DDBJ databases">
        <authorList>
            <person name="Varghese N."/>
            <person name="Submissions S."/>
        </authorList>
    </citation>
    <scope>NUCLEOTIDE SEQUENCE [LARGE SCALE GENOMIC DNA]</scope>
    <source>
        <strain evidence="2">IBRC-M 10043</strain>
    </source>
</reference>
<dbReference type="Proteomes" id="UP000198775">
    <property type="component" value="Unassembled WGS sequence"/>
</dbReference>
<accession>A0A1H8U1P7</accession>